<reference evidence="3 4" key="1">
    <citation type="submission" date="2016-10" db="EMBL/GenBank/DDBJ databases">
        <authorList>
            <person name="de Groot N.N."/>
        </authorList>
    </citation>
    <scope>NUCLEOTIDE SEQUENCE [LARGE SCALE GENOMIC DNA]</scope>
    <source>
        <strain evidence="3 4">DSM 18438</strain>
    </source>
</reference>
<dbReference type="Gene3D" id="3.40.50.2300">
    <property type="match status" value="1"/>
</dbReference>
<dbReference type="PANTHER" id="PTHR43228:SF1">
    <property type="entry name" value="TWO-COMPONENT RESPONSE REGULATOR ARR22"/>
    <property type="match status" value="1"/>
</dbReference>
<dbReference type="Proteomes" id="UP000199058">
    <property type="component" value="Unassembled WGS sequence"/>
</dbReference>
<protein>
    <submittedName>
        <fullName evidence="3">Response regulator receiver domain-containing protein</fullName>
    </submittedName>
</protein>
<sequence>MTKLVKGRVVVVDDEPMVRDLLKELLKDLGYEVAAQANNGQVAFDKVKEHKPEIVCLDISMPEINGLDALASIKTFNSDIIVIMVTAISGSSEVQQAIRTGADGYILKPFTGMQVHEAIQKARKRRQASSLN</sequence>
<evidence type="ECO:0000313" key="4">
    <source>
        <dbReference type="Proteomes" id="UP000199058"/>
    </source>
</evidence>
<accession>A0A1I1ETB0</accession>
<dbReference type="SMART" id="SM00448">
    <property type="entry name" value="REC"/>
    <property type="match status" value="1"/>
</dbReference>
<dbReference type="EMBL" id="FOLH01000001">
    <property type="protein sequence ID" value="SFB89896.1"/>
    <property type="molecule type" value="Genomic_DNA"/>
</dbReference>
<dbReference type="InterPro" id="IPR011006">
    <property type="entry name" value="CheY-like_superfamily"/>
</dbReference>
<dbReference type="AlphaFoldDB" id="A0A1I1ETB0"/>
<dbReference type="Pfam" id="PF00072">
    <property type="entry name" value="Response_reg"/>
    <property type="match status" value="1"/>
</dbReference>
<evidence type="ECO:0000259" key="2">
    <source>
        <dbReference type="PROSITE" id="PS50110"/>
    </source>
</evidence>
<dbReference type="GO" id="GO:0000160">
    <property type="term" value="P:phosphorelay signal transduction system"/>
    <property type="evidence" value="ECO:0007669"/>
    <property type="project" value="InterPro"/>
</dbReference>
<organism evidence="3 4">
    <name type="scientific">Marinospirillum celere</name>
    <dbReference type="NCBI Taxonomy" id="1122252"/>
    <lineage>
        <taxon>Bacteria</taxon>
        <taxon>Pseudomonadati</taxon>
        <taxon>Pseudomonadota</taxon>
        <taxon>Gammaproteobacteria</taxon>
        <taxon>Oceanospirillales</taxon>
        <taxon>Oceanospirillaceae</taxon>
        <taxon>Marinospirillum</taxon>
    </lineage>
</organism>
<dbReference type="RefSeq" id="WP_091959481.1">
    <property type="nucleotide sequence ID" value="NZ_FOLH01000001.1"/>
</dbReference>
<dbReference type="InterPro" id="IPR052048">
    <property type="entry name" value="ST_Response_Regulator"/>
</dbReference>
<evidence type="ECO:0000256" key="1">
    <source>
        <dbReference type="PROSITE-ProRule" id="PRU00169"/>
    </source>
</evidence>
<dbReference type="STRING" id="1122252.SAMN05660443_0810"/>
<feature type="domain" description="Response regulatory" evidence="2">
    <location>
        <begin position="8"/>
        <end position="123"/>
    </location>
</feature>
<proteinExistence type="predicted"/>
<evidence type="ECO:0000313" key="3">
    <source>
        <dbReference type="EMBL" id="SFB89896.1"/>
    </source>
</evidence>
<feature type="modified residue" description="4-aspartylphosphate" evidence="1">
    <location>
        <position position="58"/>
    </location>
</feature>
<dbReference type="OrthoDB" id="5703386at2"/>
<dbReference type="SUPFAM" id="SSF52172">
    <property type="entry name" value="CheY-like"/>
    <property type="match status" value="1"/>
</dbReference>
<dbReference type="PANTHER" id="PTHR43228">
    <property type="entry name" value="TWO-COMPONENT RESPONSE REGULATOR"/>
    <property type="match status" value="1"/>
</dbReference>
<dbReference type="PROSITE" id="PS50110">
    <property type="entry name" value="RESPONSE_REGULATORY"/>
    <property type="match status" value="1"/>
</dbReference>
<dbReference type="InterPro" id="IPR001789">
    <property type="entry name" value="Sig_transdc_resp-reg_receiver"/>
</dbReference>
<gene>
    <name evidence="3" type="ORF">SAMN05660443_0810</name>
</gene>
<keyword evidence="4" id="KW-1185">Reference proteome</keyword>
<keyword evidence="1" id="KW-0597">Phosphoprotein</keyword>
<dbReference type="CDD" id="cd17536">
    <property type="entry name" value="REC_YesN-like"/>
    <property type="match status" value="1"/>
</dbReference>
<name>A0A1I1ETB0_9GAMM</name>